<name>A0ABY2SEH1_9HYPH</name>
<gene>
    <name evidence="6" type="ORF">FCN80_22595</name>
</gene>
<feature type="domain" description="Major facilitator superfamily (MFS) profile" evidence="5">
    <location>
        <begin position="16"/>
        <end position="422"/>
    </location>
</feature>
<sequence>MSETLPTQKSSDKEILGFSRWWLFVLAFLAMSVISPYEYAWSVIAPHFAKIYGWEPTKLSLMFTTFVIFQAFGTLPGGILRDKFGPKIVSVVAGIVAGMGILICAFGQTFSYTVVLIVWCIGCFFCGFVYNAAITTCNKWFPDHRNITIGVISAAFSWGAIPFILPIQDIPPTAPDSAFFNVIFFMTVVITGVIIITGLFMKDPPKGWNHFSTTAGAKKNVAKRPCDKQYSMGEAMRTWQFWVLIASFVLASSAGLTFISKSIKFASAFHFSVTAGTIVTVGIAITSGLSRVVGGWIADRIGVDKTMSIFYILCGMFSLVALFFAQAGSSTGFISSCIISIFFWGALYSLFASIVGYYYGEVASGSNYGLLYATAKGLGGIYGGVLSAYLISSYGHSFTIIVSSIMALLSGVILIPLWKHPPIWKEASGVFVTTH</sequence>
<dbReference type="InterPro" id="IPR050327">
    <property type="entry name" value="Proton-linked_MCT"/>
</dbReference>
<accession>A0ABY2SEH1</accession>
<feature type="transmembrane region" description="Helical" evidence="4">
    <location>
        <begin position="309"/>
        <end position="327"/>
    </location>
</feature>
<organism evidence="6 7">
    <name type="scientific">Martelella alba</name>
    <dbReference type="NCBI Taxonomy" id="2590451"/>
    <lineage>
        <taxon>Bacteria</taxon>
        <taxon>Pseudomonadati</taxon>
        <taxon>Pseudomonadota</taxon>
        <taxon>Alphaproteobacteria</taxon>
        <taxon>Hyphomicrobiales</taxon>
        <taxon>Aurantimonadaceae</taxon>
        <taxon>Martelella</taxon>
    </lineage>
</organism>
<dbReference type="Gene3D" id="1.20.1250.20">
    <property type="entry name" value="MFS general substrate transporter like domains"/>
    <property type="match status" value="2"/>
</dbReference>
<keyword evidence="7" id="KW-1185">Reference proteome</keyword>
<feature type="transmembrane region" description="Helical" evidence="4">
    <location>
        <begin position="370"/>
        <end position="391"/>
    </location>
</feature>
<evidence type="ECO:0000259" key="5">
    <source>
        <dbReference type="PROSITE" id="PS50850"/>
    </source>
</evidence>
<feature type="transmembrane region" description="Helical" evidence="4">
    <location>
        <begin position="88"/>
        <end position="108"/>
    </location>
</feature>
<evidence type="ECO:0000313" key="6">
    <source>
        <dbReference type="EMBL" id="TKI03171.1"/>
    </source>
</evidence>
<feature type="transmembrane region" description="Helical" evidence="4">
    <location>
        <begin position="397"/>
        <end position="418"/>
    </location>
</feature>
<reference evidence="6 7" key="1">
    <citation type="submission" date="2019-04" db="EMBL/GenBank/DDBJ databases">
        <authorList>
            <person name="Li M."/>
            <person name="Gao C."/>
        </authorList>
    </citation>
    <scope>NUCLEOTIDE SEQUENCE [LARGE SCALE GENOMIC DNA]</scope>
    <source>
        <strain evidence="6 7">BGMRC 2031</strain>
    </source>
</reference>
<dbReference type="RefSeq" id="WP_136992598.1">
    <property type="nucleotide sequence ID" value="NZ_SZPQ01000050.1"/>
</dbReference>
<comment type="caution">
    <text evidence="6">The sequence shown here is derived from an EMBL/GenBank/DDBJ whole genome shotgun (WGS) entry which is preliminary data.</text>
</comment>
<dbReference type="Pfam" id="PF07690">
    <property type="entry name" value="MFS_1"/>
    <property type="match status" value="1"/>
</dbReference>
<evidence type="ECO:0000256" key="3">
    <source>
        <dbReference type="ARBA" id="ARBA00023136"/>
    </source>
</evidence>
<feature type="transmembrane region" description="Helical" evidence="4">
    <location>
        <begin position="21"/>
        <end position="39"/>
    </location>
</feature>
<feature type="transmembrane region" description="Helical" evidence="4">
    <location>
        <begin position="146"/>
        <end position="167"/>
    </location>
</feature>
<keyword evidence="2 4" id="KW-1133">Transmembrane helix</keyword>
<evidence type="ECO:0000313" key="7">
    <source>
        <dbReference type="Proteomes" id="UP000305202"/>
    </source>
</evidence>
<feature type="transmembrane region" description="Helical" evidence="4">
    <location>
        <begin position="114"/>
        <end position="134"/>
    </location>
</feature>
<feature type="transmembrane region" description="Helical" evidence="4">
    <location>
        <begin position="59"/>
        <end position="76"/>
    </location>
</feature>
<feature type="transmembrane region" description="Helical" evidence="4">
    <location>
        <begin position="241"/>
        <end position="259"/>
    </location>
</feature>
<evidence type="ECO:0000256" key="4">
    <source>
        <dbReference type="SAM" id="Phobius"/>
    </source>
</evidence>
<evidence type="ECO:0000256" key="1">
    <source>
        <dbReference type="ARBA" id="ARBA00022692"/>
    </source>
</evidence>
<protein>
    <submittedName>
        <fullName evidence="6">OFA family MFS transporter</fullName>
    </submittedName>
</protein>
<keyword evidence="3 4" id="KW-0472">Membrane</keyword>
<feature type="transmembrane region" description="Helical" evidence="4">
    <location>
        <begin position="333"/>
        <end position="358"/>
    </location>
</feature>
<dbReference type="EMBL" id="SZPQ01000050">
    <property type="protein sequence ID" value="TKI03171.1"/>
    <property type="molecule type" value="Genomic_DNA"/>
</dbReference>
<dbReference type="PANTHER" id="PTHR11360">
    <property type="entry name" value="MONOCARBOXYLATE TRANSPORTER"/>
    <property type="match status" value="1"/>
</dbReference>
<dbReference type="InterPro" id="IPR011701">
    <property type="entry name" value="MFS"/>
</dbReference>
<feature type="transmembrane region" description="Helical" evidence="4">
    <location>
        <begin position="265"/>
        <end position="289"/>
    </location>
</feature>
<dbReference type="PROSITE" id="PS50850">
    <property type="entry name" value="MFS"/>
    <property type="match status" value="1"/>
</dbReference>
<dbReference type="InterPro" id="IPR020846">
    <property type="entry name" value="MFS_dom"/>
</dbReference>
<dbReference type="PANTHER" id="PTHR11360:SF304">
    <property type="entry name" value="MFS DOMAIN-CONTAINING PROTEIN"/>
    <property type="match status" value="1"/>
</dbReference>
<feature type="transmembrane region" description="Helical" evidence="4">
    <location>
        <begin position="179"/>
        <end position="201"/>
    </location>
</feature>
<evidence type="ECO:0000256" key="2">
    <source>
        <dbReference type="ARBA" id="ARBA00022989"/>
    </source>
</evidence>
<keyword evidence="1 4" id="KW-0812">Transmembrane</keyword>
<dbReference type="InterPro" id="IPR036259">
    <property type="entry name" value="MFS_trans_sf"/>
</dbReference>
<dbReference type="SUPFAM" id="SSF103473">
    <property type="entry name" value="MFS general substrate transporter"/>
    <property type="match status" value="1"/>
</dbReference>
<proteinExistence type="predicted"/>
<dbReference type="Proteomes" id="UP000305202">
    <property type="component" value="Unassembled WGS sequence"/>
</dbReference>